<evidence type="ECO:0000313" key="1">
    <source>
        <dbReference type="EMBL" id="KNZ53376.1"/>
    </source>
</evidence>
<protein>
    <submittedName>
        <fullName evidence="1">Uncharacterized protein</fullName>
    </submittedName>
</protein>
<gene>
    <name evidence="1" type="ORF">VP01_3260g3</name>
</gene>
<comment type="caution">
    <text evidence="1">The sequence shown here is derived from an EMBL/GenBank/DDBJ whole genome shotgun (WGS) entry which is preliminary data.</text>
</comment>
<dbReference type="VEuPathDB" id="FungiDB:VP01_3260g3"/>
<evidence type="ECO:0000313" key="2">
    <source>
        <dbReference type="Proteomes" id="UP000037035"/>
    </source>
</evidence>
<dbReference type="AlphaFoldDB" id="A0A0L6UXW2"/>
<name>A0A0L6UXW2_9BASI</name>
<proteinExistence type="predicted"/>
<reference evidence="1 2" key="1">
    <citation type="submission" date="2015-08" db="EMBL/GenBank/DDBJ databases">
        <title>Next Generation Sequencing and Analysis of the Genome of Puccinia sorghi L Schw, the Causal Agent of Maize Common Rust.</title>
        <authorList>
            <person name="Rochi L."/>
            <person name="Burguener G."/>
            <person name="Darino M."/>
            <person name="Turjanski A."/>
            <person name="Kreff E."/>
            <person name="Dieguez M.J."/>
            <person name="Sacco F."/>
        </authorList>
    </citation>
    <scope>NUCLEOTIDE SEQUENCE [LARGE SCALE GENOMIC DNA]</scope>
    <source>
        <strain evidence="1 2">RO10H11247</strain>
    </source>
</reference>
<keyword evidence="2" id="KW-1185">Reference proteome</keyword>
<organism evidence="1 2">
    <name type="scientific">Puccinia sorghi</name>
    <dbReference type="NCBI Taxonomy" id="27349"/>
    <lineage>
        <taxon>Eukaryota</taxon>
        <taxon>Fungi</taxon>
        <taxon>Dikarya</taxon>
        <taxon>Basidiomycota</taxon>
        <taxon>Pucciniomycotina</taxon>
        <taxon>Pucciniomycetes</taxon>
        <taxon>Pucciniales</taxon>
        <taxon>Pucciniaceae</taxon>
        <taxon>Puccinia</taxon>
    </lineage>
</organism>
<dbReference type="EMBL" id="LAVV01008236">
    <property type="protein sequence ID" value="KNZ53376.1"/>
    <property type="molecule type" value="Genomic_DNA"/>
</dbReference>
<dbReference type="Proteomes" id="UP000037035">
    <property type="component" value="Unassembled WGS sequence"/>
</dbReference>
<accession>A0A0L6UXW2</accession>
<sequence length="88" mass="10403">MRGHSEHQDLLHDIFMVLLWMFHIEINDIVDTSLLRLIPLFKFCMNIFFPTGTLLRRNYRLINLTFRDCLVFQTPISAKLQGALNLIV</sequence>